<dbReference type="SUPFAM" id="SSF52540">
    <property type="entry name" value="P-loop containing nucleoside triphosphate hydrolases"/>
    <property type="match status" value="2"/>
</dbReference>
<dbReference type="PANTHER" id="PTHR45766">
    <property type="entry name" value="DNA ANNEALING HELICASE AND ENDONUCLEASE ZRANB3 FAMILY MEMBER"/>
    <property type="match status" value="1"/>
</dbReference>
<dbReference type="Gene3D" id="3.40.50.10810">
    <property type="entry name" value="Tandem AAA-ATPase domain"/>
    <property type="match status" value="1"/>
</dbReference>
<evidence type="ECO:0000259" key="10">
    <source>
        <dbReference type="PROSITE" id="PS51192"/>
    </source>
</evidence>
<keyword evidence="2 9" id="KW-0378">Hydrolase</keyword>
<evidence type="ECO:0000256" key="7">
    <source>
        <dbReference type="ARBA" id="ARBA00023159"/>
    </source>
</evidence>
<evidence type="ECO:0000256" key="6">
    <source>
        <dbReference type="ARBA" id="ARBA00023125"/>
    </source>
</evidence>
<dbReference type="SMART" id="SM00490">
    <property type="entry name" value="HELICc"/>
    <property type="match status" value="1"/>
</dbReference>
<dbReference type="Pfam" id="PF00271">
    <property type="entry name" value="Helicase_C"/>
    <property type="match status" value="1"/>
</dbReference>
<dbReference type="SMART" id="SM00487">
    <property type="entry name" value="DEXDc"/>
    <property type="match status" value="1"/>
</dbReference>
<sequence>MEVDLEFVVGQRWVSQSDAALGLGIVTGIDDRRVTLGFPAADEERTYAMENAPLARIRYQPGDAIRTFDDEPLTVRAVEEVDGLLVYHAEDQGGDIREVPEVRLTSHVRFTDPRQRLFAGRFDRNAAFRLRVAARDHEARLQASPARGLIGARTQHLTHQLSIAGDVARRYAPRVLLADEVGLGKTIEAGLILHAQRATGLASRILIVVPEPLVNQWLVEMLRRFQMAFSIVDSAAQAELAEAEEEAPENPFEQSQLVICSLDTLTNSARLRDEAGQAGWDLLVVDEAHHLDASDERDDAPYSVVSGLAERIRGVLLLTATPEQAGVAGHFDRLRLLDPDRFSDRARFEREQGQYAEINELIEAVASTGPDHPDLTPRLRHWLGDSLDALVAEDDPVQAVSDALLDRHGTGRVLFRNTRASVSGFPERRLHPLALDCPSLYRDSGSHRGEAGLTPEAGHAETDWLSEDPRVAWLERTLAGLKGEKALVICARAETAEALERYLQLQAGVRSAAFHEGLSLVERDRAAAYFADTEQGARALICSEIGSEGRNFQFARHLILFDLPVTPDRLEQRIGRLDRIGQGDTIDIHIPYLADSSQAIQYGLFNDGLDAFARPCPAGMPVFERVQSDWLSALDDPSRSPDAMVRTVREQCDAMRQALEAGRDALLERNACRPERARSLIEAIETEEQSPELHAFLAEAFDIFGVETDYHGPHSEVVKPGDHSPLGPFPELPDDGLTMTLDRATAVEREDLTFLSWEHPMIQALMEHMTATELGNAAFVTLSVKGLQPGTVLLETLFRLHCPAPADLQLPLSLPVTSRRWLVDVNGRDLSSVLPHDRLNNLSRNLRRKTAQEALPQVRPGVETMIDHAEGFAASELTVIQDEARQRLEQQLGGEVARLKALQGINPAVRQSEIDFFESRLAAGQEAIDRAELVLDGLRVVITA</sequence>
<keyword evidence="13" id="KW-1185">Reference proteome</keyword>
<dbReference type="AlphaFoldDB" id="A0A2A2I381"/>
<evidence type="ECO:0000256" key="4">
    <source>
        <dbReference type="ARBA" id="ARBA00022840"/>
    </source>
</evidence>
<keyword evidence="5 9" id="KW-0805">Transcription regulation</keyword>
<keyword evidence="8 9" id="KW-0804">Transcription</keyword>
<dbReference type="Proteomes" id="UP000218332">
    <property type="component" value="Unassembled WGS sequence"/>
</dbReference>
<evidence type="ECO:0000259" key="11">
    <source>
        <dbReference type="PROSITE" id="PS51194"/>
    </source>
</evidence>
<dbReference type="Pfam" id="PF18337">
    <property type="entry name" value="Tudor_RapA"/>
    <property type="match status" value="1"/>
</dbReference>
<evidence type="ECO:0000256" key="2">
    <source>
        <dbReference type="ARBA" id="ARBA00022801"/>
    </source>
</evidence>
<feature type="domain" description="Helicase C-terminal" evidence="11">
    <location>
        <begin position="473"/>
        <end position="620"/>
    </location>
</feature>
<dbReference type="InterPro" id="IPR038718">
    <property type="entry name" value="SNF2-like_sf"/>
</dbReference>
<dbReference type="PROSITE" id="PS51192">
    <property type="entry name" value="HELICASE_ATP_BIND_1"/>
    <property type="match status" value="1"/>
</dbReference>
<gene>
    <name evidence="9" type="primary">rapA</name>
    <name evidence="12" type="ORF">CF392_10345</name>
</gene>
<keyword evidence="6 9" id="KW-0238">DNA-binding</keyword>
<comment type="subunit">
    <text evidence="9">Interacts with the RNAP. Has a higher affinity for the core RNAP than for the holoenzyme. Its ATPase activity is stimulated by binding to RNAP.</text>
</comment>
<dbReference type="NCBIfam" id="NF003426">
    <property type="entry name" value="PRK04914.1"/>
    <property type="match status" value="1"/>
</dbReference>
<dbReference type="EC" id="3.6.4.-" evidence="9"/>
<evidence type="ECO:0000256" key="1">
    <source>
        <dbReference type="ARBA" id="ARBA00022741"/>
    </source>
</evidence>
<name>A0A2A2I381_9GAMM</name>
<feature type="domain" description="Helicase ATP-binding" evidence="10">
    <location>
        <begin position="166"/>
        <end position="340"/>
    </location>
</feature>
<keyword evidence="3 9" id="KW-0347">Helicase</keyword>
<comment type="similarity">
    <text evidence="9">Belongs to the SNF2/RAD54 helicase family. RapA subfamily.</text>
</comment>
<dbReference type="GO" id="GO:0016817">
    <property type="term" value="F:hydrolase activity, acting on acid anhydrides"/>
    <property type="evidence" value="ECO:0007669"/>
    <property type="project" value="InterPro"/>
</dbReference>
<dbReference type="PANTHER" id="PTHR45766:SF6">
    <property type="entry name" value="SWI_SNF-RELATED MATRIX-ASSOCIATED ACTIN-DEPENDENT REGULATOR OF CHROMATIN SUBFAMILY A-LIKE PROTEIN 1"/>
    <property type="match status" value="1"/>
</dbReference>
<dbReference type="HAMAP" id="MF_01821">
    <property type="entry name" value="Helicase_RapA"/>
    <property type="match status" value="1"/>
</dbReference>
<dbReference type="InterPro" id="IPR040765">
    <property type="entry name" value="Tudor_1_RapA"/>
</dbReference>
<dbReference type="GO" id="GO:0005524">
    <property type="term" value="F:ATP binding"/>
    <property type="evidence" value="ECO:0007669"/>
    <property type="project" value="UniProtKB-UniRule"/>
</dbReference>
<dbReference type="GO" id="GO:0003677">
    <property type="term" value="F:DNA binding"/>
    <property type="evidence" value="ECO:0007669"/>
    <property type="project" value="UniProtKB-KW"/>
</dbReference>
<reference evidence="12 13" key="1">
    <citation type="submission" date="2017-07" db="EMBL/GenBank/DDBJ databases">
        <title>Tamlnaduibacter salinus (Mi-7) genome sequencing.</title>
        <authorList>
            <person name="Verma A."/>
            <person name="Krishnamurthi S."/>
        </authorList>
    </citation>
    <scope>NUCLEOTIDE SEQUENCE [LARGE SCALE GENOMIC DNA]</scope>
    <source>
        <strain evidence="12 13">Mi-7</strain>
    </source>
</reference>
<dbReference type="CDD" id="cd18011">
    <property type="entry name" value="DEXDc_RapA"/>
    <property type="match status" value="1"/>
</dbReference>
<comment type="function">
    <text evidence="9">Transcription regulator that activates transcription by stimulating RNA polymerase (RNAP) recycling in case of stress conditions such as supercoiled DNA or high salt concentrations. Probably acts by releasing the RNAP, when it is trapped or immobilized on tightly supercoiled DNA. Does not activate transcription on linear DNA. Probably not involved in DNA repair.</text>
</comment>
<evidence type="ECO:0000313" key="12">
    <source>
        <dbReference type="EMBL" id="PAV25560.1"/>
    </source>
</evidence>
<organism evidence="12 13">
    <name type="scientific">Tamilnaduibacter salinus</name>
    <dbReference type="NCBI Taxonomy" id="1484056"/>
    <lineage>
        <taxon>Bacteria</taxon>
        <taxon>Pseudomonadati</taxon>
        <taxon>Pseudomonadota</taxon>
        <taxon>Gammaproteobacteria</taxon>
        <taxon>Pseudomonadales</taxon>
        <taxon>Marinobacteraceae</taxon>
        <taxon>Tamilnaduibacter</taxon>
    </lineage>
</organism>
<evidence type="ECO:0000256" key="5">
    <source>
        <dbReference type="ARBA" id="ARBA00023015"/>
    </source>
</evidence>
<dbReference type="Pfam" id="PF00176">
    <property type="entry name" value="SNF2-rel_dom"/>
    <property type="match status" value="1"/>
</dbReference>
<dbReference type="Gene3D" id="2.30.30.930">
    <property type="match status" value="1"/>
</dbReference>
<accession>A0A2A2I381</accession>
<dbReference type="CDD" id="cd18793">
    <property type="entry name" value="SF2_C_SNF"/>
    <property type="match status" value="1"/>
</dbReference>
<dbReference type="Gene3D" id="3.40.50.300">
    <property type="entry name" value="P-loop containing nucleotide triphosphate hydrolases"/>
    <property type="match status" value="1"/>
</dbReference>
<dbReference type="EMBL" id="NMPM01000056">
    <property type="protein sequence ID" value="PAV25560.1"/>
    <property type="molecule type" value="Genomic_DNA"/>
</dbReference>
<dbReference type="Gene3D" id="2.30.30.140">
    <property type="match status" value="1"/>
</dbReference>
<keyword evidence="1 9" id="KW-0547">Nucleotide-binding</keyword>
<dbReference type="InterPro" id="IPR014001">
    <property type="entry name" value="Helicase_ATP-bd"/>
</dbReference>
<comment type="caution">
    <text evidence="12">The sequence shown here is derived from an EMBL/GenBank/DDBJ whole genome shotgun (WGS) entry which is preliminary data.</text>
</comment>
<evidence type="ECO:0000256" key="9">
    <source>
        <dbReference type="HAMAP-Rule" id="MF_01821"/>
    </source>
</evidence>
<protein>
    <recommendedName>
        <fullName evidence="9">RNA polymerase-associated protein RapA</fullName>
        <ecNumber evidence="9">3.6.4.-</ecNumber>
    </recommendedName>
    <alternativeName>
        <fullName evidence="9">ATP-dependent helicase HepA</fullName>
    </alternativeName>
</protein>
<evidence type="ECO:0000313" key="13">
    <source>
        <dbReference type="Proteomes" id="UP000218332"/>
    </source>
</evidence>
<dbReference type="GO" id="GO:0006355">
    <property type="term" value="P:regulation of DNA-templated transcription"/>
    <property type="evidence" value="ECO:0007669"/>
    <property type="project" value="UniProtKB-UniRule"/>
</dbReference>
<evidence type="ECO:0000256" key="3">
    <source>
        <dbReference type="ARBA" id="ARBA00022806"/>
    </source>
</evidence>
<dbReference type="InterPro" id="IPR000330">
    <property type="entry name" value="SNF2_N"/>
</dbReference>
<feature type="short sequence motif" description="DEAH box" evidence="9">
    <location>
        <begin position="286"/>
        <end position="289"/>
    </location>
</feature>
<dbReference type="Gene3D" id="6.10.140.2230">
    <property type="match status" value="1"/>
</dbReference>
<dbReference type="InterPro" id="IPR001650">
    <property type="entry name" value="Helicase_C-like"/>
</dbReference>
<dbReference type="InterPro" id="IPR022737">
    <property type="entry name" value="RapA_C"/>
</dbReference>
<dbReference type="PROSITE" id="PS51194">
    <property type="entry name" value="HELICASE_CTER"/>
    <property type="match status" value="1"/>
</dbReference>
<keyword evidence="7 9" id="KW-0010">Activator</keyword>
<evidence type="ECO:0000256" key="8">
    <source>
        <dbReference type="ARBA" id="ARBA00023163"/>
    </source>
</evidence>
<dbReference type="InterPro" id="IPR057342">
    <property type="entry name" value="DEXDc_RapA"/>
</dbReference>
<dbReference type="GO" id="GO:0004386">
    <property type="term" value="F:helicase activity"/>
    <property type="evidence" value="ECO:0007669"/>
    <property type="project" value="UniProtKB-UniRule"/>
</dbReference>
<keyword evidence="4 9" id="KW-0067">ATP-binding</keyword>
<dbReference type="RefSeq" id="WP_095611388.1">
    <property type="nucleotide sequence ID" value="NZ_NMPM01000056.1"/>
</dbReference>
<dbReference type="Pfam" id="PF12137">
    <property type="entry name" value="RapA_C"/>
    <property type="match status" value="1"/>
</dbReference>
<dbReference type="InterPro" id="IPR049730">
    <property type="entry name" value="SNF2/RAD54-like_C"/>
</dbReference>
<proteinExistence type="inferred from homology"/>
<dbReference type="InterPro" id="IPR040766">
    <property type="entry name" value="Tudor_2_RapA"/>
</dbReference>
<dbReference type="Pfam" id="PF18339">
    <property type="entry name" value="Tudor_1_RapA"/>
    <property type="match status" value="1"/>
</dbReference>
<dbReference type="InterPro" id="IPR027417">
    <property type="entry name" value="P-loop_NTPase"/>
</dbReference>
<dbReference type="Gene3D" id="3.30.360.80">
    <property type="match status" value="1"/>
</dbReference>
<dbReference type="Gene3D" id="6.10.140.1500">
    <property type="match status" value="1"/>
</dbReference>
<dbReference type="InterPro" id="IPR023949">
    <property type="entry name" value="Helicase_RapA"/>
</dbReference>
<feature type="binding site" evidence="9">
    <location>
        <begin position="179"/>
        <end position="186"/>
    </location>
    <ligand>
        <name>ATP</name>
        <dbReference type="ChEBI" id="CHEBI:30616"/>
    </ligand>
</feature>